<reference evidence="3" key="1">
    <citation type="journal article" date="2019" name="Int. J. Syst. Evol. Microbiol.">
        <title>The Global Catalogue of Microorganisms (GCM) 10K type strain sequencing project: providing services to taxonomists for standard genome sequencing and annotation.</title>
        <authorList>
            <consortium name="The Broad Institute Genomics Platform"/>
            <consortium name="The Broad Institute Genome Sequencing Center for Infectious Disease"/>
            <person name="Wu L."/>
            <person name="Ma J."/>
        </authorList>
    </citation>
    <scope>NUCLEOTIDE SEQUENCE [LARGE SCALE GENOMIC DNA]</scope>
    <source>
        <strain evidence="3">CGMCC 4.7643</strain>
    </source>
</reference>
<dbReference type="Proteomes" id="UP001597419">
    <property type="component" value="Unassembled WGS sequence"/>
</dbReference>
<keyword evidence="1" id="KW-0472">Membrane</keyword>
<feature type="transmembrane region" description="Helical" evidence="1">
    <location>
        <begin position="78"/>
        <end position="95"/>
    </location>
</feature>
<dbReference type="RefSeq" id="WP_345403319.1">
    <property type="nucleotide sequence ID" value="NZ_BAABHG010000015.1"/>
</dbReference>
<keyword evidence="1" id="KW-1133">Transmembrane helix</keyword>
<protein>
    <submittedName>
        <fullName evidence="2">Sulfatase</fullName>
    </submittedName>
</protein>
<feature type="transmembrane region" description="Helical" evidence="1">
    <location>
        <begin position="204"/>
        <end position="226"/>
    </location>
</feature>
<dbReference type="PROSITE" id="PS51257">
    <property type="entry name" value="PROKAR_LIPOPROTEIN"/>
    <property type="match status" value="1"/>
</dbReference>
<feature type="transmembrane region" description="Helical" evidence="1">
    <location>
        <begin position="233"/>
        <end position="251"/>
    </location>
</feature>
<feature type="transmembrane region" description="Helical" evidence="1">
    <location>
        <begin position="164"/>
        <end position="184"/>
    </location>
</feature>
<feature type="transmembrane region" description="Helical" evidence="1">
    <location>
        <begin position="51"/>
        <end position="72"/>
    </location>
</feature>
<proteinExistence type="predicted"/>
<gene>
    <name evidence="2" type="ORF">ACFSYJ_27920</name>
</gene>
<organism evidence="2 3">
    <name type="scientific">Amycolatopsis samaneae</name>
    <dbReference type="NCBI Taxonomy" id="664691"/>
    <lineage>
        <taxon>Bacteria</taxon>
        <taxon>Bacillati</taxon>
        <taxon>Actinomycetota</taxon>
        <taxon>Actinomycetes</taxon>
        <taxon>Pseudonocardiales</taxon>
        <taxon>Pseudonocardiaceae</taxon>
        <taxon>Amycolatopsis</taxon>
    </lineage>
</organism>
<evidence type="ECO:0000313" key="3">
    <source>
        <dbReference type="Proteomes" id="UP001597419"/>
    </source>
</evidence>
<evidence type="ECO:0000256" key="1">
    <source>
        <dbReference type="SAM" id="Phobius"/>
    </source>
</evidence>
<keyword evidence="3" id="KW-1185">Reference proteome</keyword>
<comment type="caution">
    <text evidence="2">The sequence shown here is derived from an EMBL/GenBank/DDBJ whole genome shotgun (WGS) entry which is preliminary data.</text>
</comment>
<name>A0ABW5GNN6_9PSEU</name>
<feature type="transmembrane region" description="Helical" evidence="1">
    <location>
        <begin position="132"/>
        <end position="152"/>
    </location>
</feature>
<dbReference type="EMBL" id="JBHUKU010000017">
    <property type="protein sequence ID" value="MFD2462466.1"/>
    <property type="molecule type" value="Genomic_DNA"/>
</dbReference>
<accession>A0ABW5GNN6</accession>
<feature type="transmembrane region" description="Helical" evidence="1">
    <location>
        <begin position="20"/>
        <end position="39"/>
    </location>
</feature>
<evidence type="ECO:0000313" key="2">
    <source>
        <dbReference type="EMBL" id="MFD2462466.1"/>
    </source>
</evidence>
<keyword evidence="1" id="KW-0812">Transmembrane</keyword>
<feature type="transmembrane region" description="Helical" evidence="1">
    <location>
        <begin position="257"/>
        <end position="275"/>
    </location>
</feature>
<feature type="transmembrane region" description="Helical" evidence="1">
    <location>
        <begin position="107"/>
        <end position="126"/>
    </location>
</feature>
<sequence>MRLGGGLPLALAVGAASAGYWVAAAVALAGLLACFAARLPPLGDDGPERYVAGFARLAAVVVQATAFGLYVVPAHPGVAAAVLVLAVVAADFAGLRLPEPVARGVTVALLAAALVLVAICVVVAPVGTRPGIGAPAVPGVLVALLVVFPLLLPRRAEHTGRRTVVLSVVALVVTAAALYQLGALRLGLSATSVRDLLAAADAGALQPVLTVVMVLATLPASLTTFAEARERIAPARGTAAVVAGLLAAAAAVVAGPVAALVAAGLGGVVELLLRVRASRYRGRRV</sequence>